<protein>
    <recommendedName>
        <fullName evidence="15">Elongation factor 1-alpha</fullName>
    </recommendedName>
</protein>
<evidence type="ECO:0000256" key="5">
    <source>
        <dbReference type="ARBA" id="ARBA00022490"/>
    </source>
</evidence>
<evidence type="ECO:0000256" key="7">
    <source>
        <dbReference type="ARBA" id="ARBA00022768"/>
    </source>
</evidence>
<dbReference type="SUPFAM" id="SSF50465">
    <property type="entry name" value="EF-Tu/eEF-1alpha/eIF2-gamma C-terminal domain"/>
    <property type="match status" value="1"/>
</dbReference>
<dbReference type="Proteomes" id="UP000822688">
    <property type="component" value="Chromosome 6"/>
</dbReference>
<evidence type="ECO:0000313" key="13">
    <source>
        <dbReference type="EMBL" id="KAG0570299.1"/>
    </source>
</evidence>
<accession>A0A8T0HIB8</accession>
<dbReference type="GO" id="GO:0003924">
    <property type="term" value="F:GTPase activity"/>
    <property type="evidence" value="ECO:0007669"/>
    <property type="project" value="InterPro"/>
</dbReference>
<evidence type="ECO:0000256" key="6">
    <source>
        <dbReference type="ARBA" id="ARBA00022741"/>
    </source>
</evidence>
<comment type="similarity">
    <text evidence="3">Belongs to the TRAFAC class translation factor GTPase superfamily. Classic translation factor GTPase family. EF-Tu/EF-1A subfamily.</text>
</comment>
<proteinExistence type="inferred from homology"/>
<evidence type="ECO:0000256" key="3">
    <source>
        <dbReference type="ARBA" id="ARBA00007249"/>
    </source>
</evidence>
<dbReference type="GO" id="GO:0004672">
    <property type="term" value="F:protein kinase activity"/>
    <property type="evidence" value="ECO:0007669"/>
    <property type="project" value="InterPro"/>
</dbReference>
<keyword evidence="7" id="KW-0251">Elongation factor</keyword>
<dbReference type="InterPro" id="IPR009000">
    <property type="entry name" value="Transl_B-barrel_sf"/>
</dbReference>
<dbReference type="InterPro" id="IPR009001">
    <property type="entry name" value="Transl_elong_EF1A/Init_IF2_C"/>
</dbReference>
<feature type="region of interest" description="Disordered" evidence="10">
    <location>
        <begin position="288"/>
        <end position="338"/>
    </location>
</feature>
<dbReference type="SUPFAM" id="SSF50447">
    <property type="entry name" value="Translation proteins"/>
    <property type="match status" value="1"/>
</dbReference>
<evidence type="ECO:0000256" key="2">
    <source>
        <dbReference type="ARBA" id="ARBA00004496"/>
    </source>
</evidence>
<dbReference type="CDD" id="cd01883">
    <property type="entry name" value="EF1_alpha"/>
    <property type="match status" value="1"/>
</dbReference>
<keyword evidence="5" id="KW-0963">Cytoplasm</keyword>
<reference evidence="13 14" key="1">
    <citation type="submission" date="2020-06" db="EMBL/GenBank/DDBJ databases">
        <title>WGS assembly of Ceratodon purpureus strain R40.</title>
        <authorList>
            <person name="Carey S.B."/>
            <person name="Jenkins J."/>
            <person name="Shu S."/>
            <person name="Lovell J.T."/>
            <person name="Sreedasyam A."/>
            <person name="Maumus F."/>
            <person name="Tiley G.P."/>
            <person name="Fernandez-Pozo N."/>
            <person name="Barry K."/>
            <person name="Chen C."/>
            <person name="Wang M."/>
            <person name="Lipzen A."/>
            <person name="Daum C."/>
            <person name="Saski C.A."/>
            <person name="Payton A.C."/>
            <person name="Mcbreen J.C."/>
            <person name="Conrad R.E."/>
            <person name="Kollar L.M."/>
            <person name="Olsson S."/>
            <person name="Huttunen S."/>
            <person name="Landis J.B."/>
            <person name="Wickett N.J."/>
            <person name="Johnson M.G."/>
            <person name="Rensing S.A."/>
            <person name="Grimwood J."/>
            <person name="Schmutz J."/>
            <person name="Mcdaniel S.F."/>
        </authorList>
    </citation>
    <scope>NUCLEOTIDE SEQUENCE [LARGE SCALE GENOMIC DNA]</scope>
    <source>
        <strain evidence="13 14">R40</strain>
    </source>
</reference>
<gene>
    <name evidence="13" type="ORF">KC19_6G152300</name>
</gene>
<evidence type="ECO:0000256" key="10">
    <source>
        <dbReference type="SAM" id="MobiDB-lite"/>
    </source>
</evidence>
<dbReference type="InterPro" id="IPR000795">
    <property type="entry name" value="T_Tr_GTP-bd_dom"/>
</dbReference>
<dbReference type="PROSITE" id="PS50011">
    <property type="entry name" value="PROTEIN_KINASE_DOM"/>
    <property type="match status" value="1"/>
</dbReference>
<evidence type="ECO:0000259" key="11">
    <source>
        <dbReference type="PROSITE" id="PS50011"/>
    </source>
</evidence>
<dbReference type="CDD" id="cd03693">
    <property type="entry name" value="EF1_alpha_II"/>
    <property type="match status" value="1"/>
</dbReference>
<dbReference type="Gene3D" id="1.10.510.10">
    <property type="entry name" value="Transferase(Phosphotransferase) domain 1"/>
    <property type="match status" value="1"/>
</dbReference>
<organism evidence="13 14">
    <name type="scientific">Ceratodon purpureus</name>
    <name type="common">Fire moss</name>
    <name type="synonym">Dicranum purpureum</name>
    <dbReference type="NCBI Taxonomy" id="3225"/>
    <lineage>
        <taxon>Eukaryota</taxon>
        <taxon>Viridiplantae</taxon>
        <taxon>Streptophyta</taxon>
        <taxon>Embryophyta</taxon>
        <taxon>Bryophyta</taxon>
        <taxon>Bryophytina</taxon>
        <taxon>Bryopsida</taxon>
        <taxon>Dicranidae</taxon>
        <taxon>Pseudoditrichales</taxon>
        <taxon>Ditrichaceae</taxon>
        <taxon>Ceratodon</taxon>
    </lineage>
</organism>
<keyword evidence="8" id="KW-0648">Protein biosynthesis</keyword>
<evidence type="ECO:0000256" key="8">
    <source>
        <dbReference type="ARBA" id="ARBA00022917"/>
    </source>
</evidence>
<dbReference type="CDD" id="cd03705">
    <property type="entry name" value="EF1_alpha_III"/>
    <property type="match status" value="1"/>
</dbReference>
<dbReference type="PROSITE" id="PS51722">
    <property type="entry name" value="G_TR_2"/>
    <property type="match status" value="1"/>
</dbReference>
<dbReference type="Gene3D" id="3.40.50.300">
    <property type="entry name" value="P-loop containing nucleotide triphosphate hydrolases"/>
    <property type="match status" value="1"/>
</dbReference>
<dbReference type="GO" id="GO:0005524">
    <property type="term" value="F:ATP binding"/>
    <property type="evidence" value="ECO:0007669"/>
    <property type="project" value="InterPro"/>
</dbReference>
<dbReference type="InterPro" id="IPR011009">
    <property type="entry name" value="Kinase-like_dom_sf"/>
</dbReference>
<dbReference type="HAMAP" id="MF_00118_A">
    <property type="entry name" value="EF_Tu_A"/>
    <property type="match status" value="1"/>
</dbReference>
<dbReference type="InterPro" id="IPR000719">
    <property type="entry name" value="Prot_kinase_dom"/>
</dbReference>
<keyword evidence="4" id="KW-0488">Methylation</keyword>
<dbReference type="InterPro" id="IPR027417">
    <property type="entry name" value="P-loop_NTPase"/>
</dbReference>
<feature type="domain" description="Tr-type G" evidence="12">
    <location>
        <begin position="414"/>
        <end position="639"/>
    </location>
</feature>
<dbReference type="SUPFAM" id="SSF52540">
    <property type="entry name" value="P-loop containing nucleoside triphosphate hydrolases"/>
    <property type="match status" value="1"/>
</dbReference>
<dbReference type="FunFam" id="2.40.30.10:FF:000005">
    <property type="entry name" value="Elongation factor 1-alpha"/>
    <property type="match status" value="1"/>
</dbReference>
<dbReference type="NCBIfam" id="TIGR00483">
    <property type="entry name" value="EF-1_alpha"/>
    <property type="match status" value="1"/>
</dbReference>
<dbReference type="Gene3D" id="2.40.30.10">
    <property type="entry name" value="Translation factors"/>
    <property type="match status" value="2"/>
</dbReference>
<dbReference type="Pfam" id="PF22594">
    <property type="entry name" value="GTP-eEF1A_C"/>
    <property type="match status" value="1"/>
</dbReference>
<sequence>MTALETTREHWTALDPESEAEAEKIADENRKYFDEVLAKHPEWGAFFTRFQHLQLGEKIGEGAQAEIFAVTSFPRMVYPDGDEMHLVAKVWKARVSLKHLERQWPPEMMSQLSQGSEAWPFRNIYGGVFIREGEFKNRFAFVMRRFECDLRTNIDRQMLELLQKKSHGPPFKNIHNVLEVLLSVAHDLEVLHGAGVVHRDIKASNMLQRDYKLYTSNTSYVIDYECSVGVVGTGFWRAPEILEQLQRKVPSCEVVFTKEADIYSFGMMCYEVVTGCIPFEAIHNQRKRNQNTSPSATIARVQPPAVVGNVRPTSQSATQLRPPEERSPTPRRLSPLATTAQTAGTGARCAIGRPANSGVAGGSVEVAAAQWSSSLPIRELSCAGESRYRSLARPLALSSCCASSLRSFKMGKEKVHINIVVIGHVDSGKSTTTGHLIYKLGGIDKRVIERFEKEAAEMNKRSFKYAWVLDKLKAERERGITIDIALWKFETVKYYCTVIDAPGHRDFIKNMITGTSQADCAVLIIDSTTGGFEAGISKDGQTREHALLAFTLGVRQMICCCNKMDATTPKYSKARYEEITKEVSAYLKKVGYNPEKVPFVPISGFEGDNMIERSSNLEWYKGPTLLEALDNVSEPKRPSDKPLRLPLQDVYKIGGIGTVPVGRVETGVIKPGMLVCFAPTGLVTEVKSVEMHHESMAEAHPGDNVGFNVKNVAVKDLKRGYVASDSKNDPAKEAANFTAQVIIMNHPGQIGNGYAPVLDCHTSHIAVKFSEILTKVDRRSGKELEKEPKFLKNGDAGVVKMVPTKPMTVETFAEYPPLGRFAVRDMRQTVAVGVIKAVEKKEPSGAKITKSAKTKK</sequence>
<dbReference type="NCBIfam" id="NF008969">
    <property type="entry name" value="PRK12317.1"/>
    <property type="match status" value="1"/>
</dbReference>
<evidence type="ECO:0000256" key="4">
    <source>
        <dbReference type="ARBA" id="ARBA00022481"/>
    </source>
</evidence>
<dbReference type="GO" id="GO:0003729">
    <property type="term" value="F:mRNA binding"/>
    <property type="evidence" value="ECO:0007669"/>
    <property type="project" value="UniProtKB-ARBA"/>
</dbReference>
<dbReference type="AlphaFoldDB" id="A0A8T0HIB8"/>
<evidence type="ECO:0000256" key="9">
    <source>
        <dbReference type="ARBA" id="ARBA00023134"/>
    </source>
</evidence>
<dbReference type="PANTHER" id="PTHR23115">
    <property type="entry name" value="TRANSLATION FACTOR"/>
    <property type="match status" value="1"/>
</dbReference>
<dbReference type="FunFam" id="2.40.30.10:FF:000003">
    <property type="entry name" value="Elongation factor 1-alpha"/>
    <property type="match status" value="1"/>
</dbReference>
<name>A0A8T0HIB8_CERPU</name>
<dbReference type="InterPro" id="IPR050100">
    <property type="entry name" value="TRAFAC_GTPase_members"/>
</dbReference>
<dbReference type="PROSITE" id="PS00301">
    <property type="entry name" value="G_TR_1"/>
    <property type="match status" value="1"/>
</dbReference>
<comment type="caution">
    <text evidence="13">The sequence shown here is derived from an EMBL/GenBank/DDBJ whole genome shotgun (WGS) entry which is preliminary data.</text>
</comment>
<feature type="domain" description="Protein kinase" evidence="11">
    <location>
        <begin position="53"/>
        <end position="337"/>
    </location>
</feature>
<dbReference type="InterPro" id="IPR004539">
    <property type="entry name" value="Transl_elong_EF1A_euk/arc"/>
</dbReference>
<dbReference type="GO" id="GO:0005525">
    <property type="term" value="F:GTP binding"/>
    <property type="evidence" value="ECO:0007669"/>
    <property type="project" value="UniProtKB-KW"/>
</dbReference>
<dbReference type="InterPro" id="IPR031157">
    <property type="entry name" value="G_TR_CS"/>
</dbReference>
<dbReference type="InterPro" id="IPR004161">
    <property type="entry name" value="EFTu-like_2"/>
</dbReference>
<dbReference type="GO" id="GO:0003746">
    <property type="term" value="F:translation elongation factor activity"/>
    <property type="evidence" value="ECO:0007669"/>
    <property type="project" value="UniProtKB-KW"/>
</dbReference>
<evidence type="ECO:0000313" key="14">
    <source>
        <dbReference type="Proteomes" id="UP000822688"/>
    </source>
</evidence>
<dbReference type="FunFam" id="3.40.50.300:FF:000255">
    <property type="entry name" value="Elongation factor 1-alpha"/>
    <property type="match status" value="1"/>
</dbReference>
<keyword evidence="9" id="KW-0342">GTP-binding</keyword>
<keyword evidence="6" id="KW-0547">Nucleotide-binding</keyword>
<evidence type="ECO:0000256" key="1">
    <source>
        <dbReference type="ARBA" id="ARBA00003982"/>
    </source>
</evidence>
<dbReference type="Pfam" id="PF00069">
    <property type="entry name" value="Pkinase"/>
    <property type="match status" value="1"/>
</dbReference>
<dbReference type="SUPFAM" id="SSF56112">
    <property type="entry name" value="Protein kinase-like (PK-like)"/>
    <property type="match status" value="1"/>
</dbReference>
<dbReference type="GO" id="GO:0005737">
    <property type="term" value="C:cytoplasm"/>
    <property type="evidence" value="ECO:0007669"/>
    <property type="project" value="UniProtKB-SubCell"/>
</dbReference>
<dbReference type="SMART" id="SM00220">
    <property type="entry name" value="S_TKc"/>
    <property type="match status" value="1"/>
</dbReference>
<dbReference type="Pfam" id="PF03144">
    <property type="entry name" value="GTP_EFTU_D2"/>
    <property type="match status" value="1"/>
</dbReference>
<evidence type="ECO:0000259" key="12">
    <source>
        <dbReference type="PROSITE" id="PS51722"/>
    </source>
</evidence>
<dbReference type="EMBL" id="CM026427">
    <property type="protein sequence ID" value="KAG0570299.1"/>
    <property type="molecule type" value="Genomic_DNA"/>
</dbReference>
<dbReference type="PRINTS" id="PR00315">
    <property type="entry name" value="ELONGATNFCT"/>
</dbReference>
<evidence type="ECO:0008006" key="15">
    <source>
        <dbReference type="Google" id="ProtNLM"/>
    </source>
</evidence>
<keyword evidence="14" id="KW-1185">Reference proteome</keyword>
<dbReference type="InterPro" id="IPR054696">
    <property type="entry name" value="GTP-eEF1A_C"/>
</dbReference>
<dbReference type="Pfam" id="PF00009">
    <property type="entry name" value="GTP_EFTU"/>
    <property type="match status" value="1"/>
</dbReference>
<comment type="function">
    <text evidence="1">This protein promotes the GTP-dependent binding of aminoacyl-tRNA to the A-site of ribosomes during protein biosynthesis.</text>
</comment>
<comment type="subcellular location">
    <subcellularLocation>
        <location evidence="2">Cytoplasm</location>
    </subcellularLocation>
</comment>